<feature type="binding site" evidence="5">
    <location>
        <position position="233"/>
    </location>
    <ligand>
        <name>S-adenosyl-L-methionine</name>
        <dbReference type="ChEBI" id="CHEBI:59789"/>
    </ligand>
</feature>
<comment type="caution">
    <text evidence="7">The sequence shown here is derived from an EMBL/GenBank/DDBJ whole genome shotgun (WGS) entry which is preliminary data.</text>
</comment>
<dbReference type="SUPFAM" id="SSF53335">
    <property type="entry name" value="S-adenosyl-L-methionine-dependent methyltransferases"/>
    <property type="match status" value="1"/>
</dbReference>
<evidence type="ECO:0000256" key="3">
    <source>
        <dbReference type="ARBA" id="ARBA00022691"/>
    </source>
</evidence>
<dbReference type="PANTHER" id="PTHR22807">
    <property type="entry name" value="NOP2 YEAST -RELATED NOL1/NOP2/FMU SUN DOMAIN-CONTAINING"/>
    <property type="match status" value="1"/>
</dbReference>
<evidence type="ECO:0000313" key="8">
    <source>
        <dbReference type="Proteomes" id="UP000320547"/>
    </source>
</evidence>
<dbReference type="InterPro" id="IPR001678">
    <property type="entry name" value="MeTrfase_RsmB-F_NOP2_dom"/>
</dbReference>
<evidence type="ECO:0000256" key="5">
    <source>
        <dbReference type="PROSITE-ProRule" id="PRU01023"/>
    </source>
</evidence>
<reference evidence="7 8" key="1">
    <citation type="submission" date="2019-07" db="EMBL/GenBank/DDBJ databases">
        <title>Genomic Encyclopedia of Archaeal and Bacterial Type Strains, Phase II (KMG-II): from individual species to whole genera.</title>
        <authorList>
            <person name="Goeker M."/>
        </authorList>
    </citation>
    <scope>NUCLEOTIDE SEQUENCE [LARGE SCALE GENOMIC DNA]</scope>
    <source>
        <strain evidence="7 8">ATCC BAA-2084</strain>
    </source>
</reference>
<dbReference type="GO" id="GO:0008173">
    <property type="term" value="F:RNA methyltransferase activity"/>
    <property type="evidence" value="ECO:0007669"/>
    <property type="project" value="InterPro"/>
</dbReference>
<feature type="binding site" evidence="5">
    <location>
        <position position="281"/>
    </location>
    <ligand>
        <name>S-adenosyl-L-methionine</name>
        <dbReference type="ChEBI" id="CHEBI:59789"/>
    </ligand>
</feature>
<dbReference type="STRING" id="476157.GCA_001663155_01497"/>
<feature type="domain" description="SAM-dependent MTase RsmB/NOP-type" evidence="6">
    <location>
        <begin position="102"/>
        <end position="392"/>
    </location>
</feature>
<sequence>MTPSARVQAAIELLDEIIDAAKTKGAPADRLIANYFKQRRYAGSKDRRAVRELVYSAIRACGPVPRNGRAAMLRLAEIDPSILLLFNGSNHGPEPVRDNEMAAAGGIAPEWLTDALAASGVSTEAMEALLDRASLDVRVNTLKTDRGRIDLPQAGEILTAPHALRFPTGTLVEQWPQYRDGQIEVQDHGSQLICEAIHVAQGDTVIDLCAGAGGKTLALAARLSNEGTLVACDTDKRRLGNLAPRAQRAGAYIDHTVLLDPNRELEALAQWVGQANVVLVDAPCSGTGTWRRNPEARWRIDQGELDRLTKLQDQVLDIAAQLVHPTGHIVFVTCSLLDAEGADRIEAFLTRHGGWEAPPIGLPAGSKRGKGMRLDPYHAGTDGFFVAMLRPGC</sequence>
<evidence type="ECO:0000259" key="6">
    <source>
        <dbReference type="PROSITE" id="PS51686"/>
    </source>
</evidence>
<evidence type="ECO:0000256" key="2">
    <source>
        <dbReference type="ARBA" id="ARBA00022679"/>
    </source>
</evidence>
<dbReference type="Gene3D" id="3.40.50.150">
    <property type="entry name" value="Vaccinia Virus protein VP39"/>
    <property type="match status" value="1"/>
</dbReference>
<dbReference type="PANTHER" id="PTHR22807:SF53">
    <property type="entry name" value="RIBOSOMAL RNA SMALL SUBUNIT METHYLTRANSFERASE B-RELATED"/>
    <property type="match status" value="1"/>
</dbReference>
<dbReference type="PROSITE" id="PS51686">
    <property type="entry name" value="SAM_MT_RSMB_NOP"/>
    <property type="match status" value="1"/>
</dbReference>
<keyword evidence="8" id="KW-1185">Reference proteome</keyword>
<name>A0A562UX58_9SPHN</name>
<proteinExistence type="inferred from homology"/>
<accession>A0A562UX58</accession>
<protein>
    <submittedName>
        <fullName evidence="7">16S rRNA (Cytosine967-C5)-methyltransferase</fullName>
    </submittedName>
</protein>
<dbReference type="Proteomes" id="UP000320547">
    <property type="component" value="Unassembled WGS sequence"/>
</dbReference>
<keyword evidence="4 5" id="KW-0694">RNA-binding</keyword>
<keyword evidence="1 5" id="KW-0489">Methyltransferase</keyword>
<feature type="active site" description="Nucleophile" evidence="5">
    <location>
        <position position="334"/>
    </location>
</feature>
<dbReference type="InterPro" id="IPR029063">
    <property type="entry name" value="SAM-dependent_MTases_sf"/>
</dbReference>
<dbReference type="PRINTS" id="PR02008">
    <property type="entry name" value="RCMTFAMILY"/>
</dbReference>
<organism evidence="7 8">
    <name type="scientific">Altererythrobacter ishigakiensis</name>
    <dbReference type="NCBI Taxonomy" id="476157"/>
    <lineage>
        <taxon>Bacteria</taxon>
        <taxon>Pseudomonadati</taxon>
        <taxon>Pseudomonadota</taxon>
        <taxon>Alphaproteobacteria</taxon>
        <taxon>Sphingomonadales</taxon>
        <taxon>Erythrobacteraceae</taxon>
        <taxon>Altererythrobacter</taxon>
    </lineage>
</organism>
<dbReference type="InterPro" id="IPR049560">
    <property type="entry name" value="MeTrfase_RsmB-F_NOP2_cat"/>
</dbReference>
<dbReference type="OrthoDB" id="9810297at2"/>
<dbReference type="AlphaFoldDB" id="A0A562UX58"/>
<evidence type="ECO:0000256" key="1">
    <source>
        <dbReference type="ARBA" id="ARBA00022603"/>
    </source>
</evidence>
<keyword evidence="3 5" id="KW-0949">S-adenosyl-L-methionine</keyword>
<evidence type="ECO:0000256" key="4">
    <source>
        <dbReference type="ARBA" id="ARBA00022884"/>
    </source>
</evidence>
<evidence type="ECO:0000313" key="7">
    <source>
        <dbReference type="EMBL" id="TWJ10199.1"/>
    </source>
</evidence>
<dbReference type="EMBL" id="VLLK01000001">
    <property type="protein sequence ID" value="TWJ10199.1"/>
    <property type="molecule type" value="Genomic_DNA"/>
</dbReference>
<gene>
    <name evidence="7" type="ORF">JN10_1859</name>
</gene>
<keyword evidence="2 5" id="KW-0808">Transferase</keyword>
<dbReference type="GO" id="GO:0001510">
    <property type="term" value="P:RNA methylation"/>
    <property type="evidence" value="ECO:0007669"/>
    <property type="project" value="InterPro"/>
</dbReference>
<comment type="caution">
    <text evidence="5">Lacks conserved residue(s) required for the propagation of feature annotation.</text>
</comment>
<comment type="similarity">
    <text evidence="5">Belongs to the class I-like SAM-binding methyltransferase superfamily. RsmB/NOP family.</text>
</comment>
<dbReference type="Pfam" id="PF01189">
    <property type="entry name" value="Methyltr_RsmB-F"/>
    <property type="match status" value="1"/>
</dbReference>
<dbReference type="RefSeq" id="WP_067599325.1">
    <property type="nucleotide sequence ID" value="NZ_CP015963.1"/>
</dbReference>
<dbReference type="InterPro" id="IPR023267">
    <property type="entry name" value="RCMT"/>
</dbReference>
<dbReference type="GO" id="GO:0003723">
    <property type="term" value="F:RNA binding"/>
    <property type="evidence" value="ECO:0007669"/>
    <property type="project" value="UniProtKB-UniRule"/>
</dbReference>